<dbReference type="EMBL" id="DS986445">
    <property type="protein sequence ID" value="EDV18472.1"/>
    <property type="molecule type" value="Genomic_DNA"/>
</dbReference>
<dbReference type="Gene3D" id="3.40.50.300">
    <property type="entry name" value="P-loop containing nucleotide triphosphate hydrolases"/>
    <property type="match status" value="1"/>
</dbReference>
<dbReference type="InterPro" id="IPR036670">
    <property type="entry name" value="SecA_X-link_sf"/>
</dbReference>
<dbReference type="CDD" id="cd17928">
    <property type="entry name" value="DEXDc_SecA"/>
    <property type="match status" value="1"/>
</dbReference>
<feature type="non-terminal residue" evidence="12">
    <location>
        <position position="291"/>
    </location>
</feature>
<dbReference type="OMA" id="ASEFHEI"/>
<dbReference type="AlphaFoldDB" id="B3SFM3"/>
<evidence type="ECO:0000313" key="12">
    <source>
        <dbReference type="EMBL" id="EDV18472.1"/>
    </source>
</evidence>
<reference evidence="12 13" key="1">
    <citation type="journal article" date="2008" name="Nature">
        <title>The Trichoplax genome and the nature of placozoans.</title>
        <authorList>
            <person name="Srivastava M."/>
            <person name="Begovic E."/>
            <person name="Chapman J."/>
            <person name="Putnam N.H."/>
            <person name="Hellsten U."/>
            <person name="Kawashima T."/>
            <person name="Kuo A."/>
            <person name="Mitros T."/>
            <person name="Salamov A."/>
            <person name="Carpenter M.L."/>
            <person name="Signorovitch A.Y."/>
            <person name="Moreno M.A."/>
            <person name="Kamm K."/>
            <person name="Grimwood J."/>
            <person name="Schmutz J."/>
            <person name="Shapiro H."/>
            <person name="Grigoriev I.V."/>
            <person name="Buss L.W."/>
            <person name="Schierwater B."/>
            <person name="Dellaporta S.L."/>
            <person name="Rokhsar D.S."/>
        </authorList>
    </citation>
    <scope>NUCLEOTIDE SEQUENCE [LARGE SCALE GENOMIC DNA]</scope>
    <source>
        <strain evidence="12 13">Grell-BS-1999</strain>
    </source>
</reference>
<dbReference type="GO" id="GO:0017038">
    <property type="term" value="P:protein import"/>
    <property type="evidence" value="ECO:0007669"/>
    <property type="project" value="InterPro"/>
</dbReference>
<dbReference type="InterPro" id="IPR014001">
    <property type="entry name" value="Helicase_ATP-bd"/>
</dbReference>
<dbReference type="GO" id="GO:0006886">
    <property type="term" value="P:intracellular protein transport"/>
    <property type="evidence" value="ECO:0007669"/>
    <property type="project" value="InterPro"/>
</dbReference>
<proteinExistence type="predicted"/>
<organism evidence="12 13">
    <name type="scientific">Trichoplax adhaerens</name>
    <name type="common">Trichoplax reptans</name>
    <dbReference type="NCBI Taxonomy" id="10228"/>
    <lineage>
        <taxon>Eukaryota</taxon>
        <taxon>Metazoa</taxon>
        <taxon>Placozoa</taxon>
        <taxon>Uniplacotomia</taxon>
        <taxon>Trichoplacea</taxon>
        <taxon>Trichoplacidae</taxon>
        <taxon>Trichoplax</taxon>
    </lineage>
</organism>
<dbReference type="PhylomeDB" id="B3SFM3"/>
<keyword evidence="5" id="KW-0067">ATP-binding</keyword>
<dbReference type="SUPFAM" id="SSF81767">
    <property type="entry name" value="Pre-protein crosslinking domain of SecA"/>
    <property type="match status" value="1"/>
</dbReference>
<sequence length="291" mass="33186">AFAVVRETAKRVLGERHYDVQILGGLVLHRGMISEMKTGEGKTLVSSLPAYLNSLTGKGVHIVTVNDYLAKRDSEWMGKIYKFHDLSVGCLVNDTPEEERKKVYQCDIVYGTNNEFGFDYLRDNLKHNISSLVQREFNFAIIDEVDSILIDEARTPLIISGPSFSSTELYVKINNIASILHEDEYELDEKNKTVLLTDKGNERCEKLIKDMGLIKKDSSLYDIENMDIVHHLNQAIKAHKIFKLDTDYIVKEGKVLIIDEFTGRIMDGRRYSEGLHQAIEAKENVSIQQEN</sequence>
<dbReference type="OrthoDB" id="6764761at2759"/>
<dbReference type="InParanoid" id="B3SFM3"/>
<keyword evidence="3" id="KW-0963">Cytoplasm</keyword>
<protein>
    <submittedName>
        <fullName evidence="12">Uncharacterized protein</fullName>
    </submittedName>
</protein>
<dbReference type="KEGG" id="tad:TRIADDRAFT_9762"/>
<evidence type="ECO:0000256" key="2">
    <source>
        <dbReference type="ARBA" id="ARBA00022475"/>
    </source>
</evidence>
<keyword evidence="2" id="KW-1003">Cell membrane</keyword>
<dbReference type="SMART" id="SM00958">
    <property type="entry name" value="SecA_PP_bind"/>
    <property type="match status" value="1"/>
</dbReference>
<evidence type="ECO:0000259" key="11">
    <source>
        <dbReference type="PROSITE" id="PS51196"/>
    </source>
</evidence>
<dbReference type="Pfam" id="PF07517">
    <property type="entry name" value="SecA_DEAD"/>
    <property type="match status" value="1"/>
</dbReference>
<dbReference type="InterPro" id="IPR011130">
    <property type="entry name" value="SecA_preprotein_X-link_dom"/>
</dbReference>
<dbReference type="GO" id="GO:0005524">
    <property type="term" value="F:ATP binding"/>
    <property type="evidence" value="ECO:0007669"/>
    <property type="project" value="UniProtKB-KW"/>
</dbReference>
<evidence type="ECO:0000259" key="10">
    <source>
        <dbReference type="PROSITE" id="PS51192"/>
    </source>
</evidence>
<accession>B3SFM3</accession>
<dbReference type="eggNOG" id="ENOG502QS7I">
    <property type="taxonomic scope" value="Eukaryota"/>
</dbReference>
<dbReference type="PANTHER" id="PTHR30612">
    <property type="entry name" value="SECA INNER MEMBRANE COMPONENT OF SEC PROTEIN SECRETION SYSTEM"/>
    <property type="match status" value="1"/>
</dbReference>
<dbReference type="InterPro" id="IPR014018">
    <property type="entry name" value="SecA_motor_DEAD"/>
</dbReference>
<feature type="non-terminal residue" evidence="12">
    <location>
        <position position="1"/>
    </location>
</feature>
<evidence type="ECO:0000256" key="5">
    <source>
        <dbReference type="ARBA" id="ARBA00022840"/>
    </source>
</evidence>
<feature type="domain" description="Helicase ATP-binding" evidence="10">
    <location>
        <begin position="23"/>
        <end position="186"/>
    </location>
</feature>
<dbReference type="FunFam" id="3.90.1440.10:FF:000001">
    <property type="entry name" value="Preprotein translocase subunit SecA"/>
    <property type="match status" value="1"/>
</dbReference>
<keyword evidence="7" id="KW-1278">Translocase</keyword>
<keyword evidence="13" id="KW-1185">Reference proteome</keyword>
<dbReference type="HOGENOM" id="CLU_048833_0_0_1"/>
<name>B3SFM3_TRIAD</name>
<dbReference type="Pfam" id="PF01043">
    <property type="entry name" value="SecA_PP_bind"/>
    <property type="match status" value="1"/>
</dbReference>
<dbReference type="PRINTS" id="PR00906">
    <property type="entry name" value="SECA"/>
</dbReference>
<evidence type="ECO:0000256" key="6">
    <source>
        <dbReference type="ARBA" id="ARBA00022927"/>
    </source>
</evidence>
<evidence type="ECO:0000313" key="13">
    <source>
        <dbReference type="Proteomes" id="UP000009022"/>
    </source>
</evidence>
<dbReference type="STRING" id="10228.B3SFM3"/>
<evidence type="ECO:0000256" key="1">
    <source>
        <dbReference type="ARBA" id="ARBA00004413"/>
    </source>
</evidence>
<dbReference type="InterPro" id="IPR027417">
    <property type="entry name" value="P-loop_NTPase"/>
</dbReference>
<keyword evidence="4" id="KW-0547">Nucleotide-binding</keyword>
<keyword evidence="8" id="KW-0811">Translocation</keyword>
<feature type="domain" description="SecA family profile" evidence="11">
    <location>
        <begin position="1"/>
        <end position="291"/>
    </location>
</feature>
<evidence type="ECO:0000256" key="9">
    <source>
        <dbReference type="ARBA" id="ARBA00023136"/>
    </source>
</evidence>
<comment type="subcellular location">
    <subcellularLocation>
        <location evidence="1">Cell membrane</location>
        <topology evidence="1">Peripheral membrane protein</topology>
        <orientation evidence="1">Cytoplasmic side</orientation>
    </subcellularLocation>
</comment>
<gene>
    <name evidence="12" type="ORF">TRIADDRAFT_9762</name>
</gene>
<keyword evidence="6" id="KW-0813">Transport</keyword>
<dbReference type="PROSITE" id="PS51196">
    <property type="entry name" value="SECA_MOTOR_DEAD"/>
    <property type="match status" value="1"/>
</dbReference>
<keyword evidence="6" id="KW-0653">Protein transport</keyword>
<evidence type="ECO:0000256" key="3">
    <source>
        <dbReference type="ARBA" id="ARBA00022490"/>
    </source>
</evidence>
<dbReference type="InterPro" id="IPR000185">
    <property type="entry name" value="SecA"/>
</dbReference>
<dbReference type="GO" id="GO:0005886">
    <property type="term" value="C:plasma membrane"/>
    <property type="evidence" value="ECO:0007669"/>
    <property type="project" value="UniProtKB-SubCell"/>
</dbReference>
<dbReference type="PROSITE" id="PS51192">
    <property type="entry name" value="HELICASE_ATP_BIND_1"/>
    <property type="match status" value="1"/>
</dbReference>
<dbReference type="InterPro" id="IPR011115">
    <property type="entry name" value="SecA_DEAD"/>
</dbReference>
<evidence type="ECO:0000256" key="7">
    <source>
        <dbReference type="ARBA" id="ARBA00022967"/>
    </source>
</evidence>
<dbReference type="Proteomes" id="UP000009022">
    <property type="component" value="Unassembled WGS sequence"/>
</dbReference>
<dbReference type="PANTHER" id="PTHR30612:SF0">
    <property type="entry name" value="CHLOROPLAST PROTEIN-TRANSPORTING ATPASE"/>
    <property type="match status" value="1"/>
</dbReference>
<dbReference type="SMART" id="SM00957">
    <property type="entry name" value="SecA_DEAD"/>
    <property type="match status" value="1"/>
</dbReference>
<evidence type="ECO:0000256" key="4">
    <source>
        <dbReference type="ARBA" id="ARBA00022741"/>
    </source>
</evidence>
<dbReference type="GO" id="GO:0006605">
    <property type="term" value="P:protein targeting"/>
    <property type="evidence" value="ECO:0007669"/>
    <property type="project" value="InterPro"/>
</dbReference>
<evidence type="ECO:0000256" key="8">
    <source>
        <dbReference type="ARBA" id="ARBA00023010"/>
    </source>
</evidence>
<keyword evidence="9" id="KW-0472">Membrane</keyword>
<dbReference type="SUPFAM" id="SSF52540">
    <property type="entry name" value="P-loop containing nucleoside triphosphate hydrolases"/>
    <property type="match status" value="1"/>
</dbReference>